<dbReference type="GO" id="GO:0003677">
    <property type="term" value="F:DNA binding"/>
    <property type="evidence" value="ECO:0007669"/>
    <property type="project" value="InterPro"/>
</dbReference>
<sequence>MPKRKFPEAWQLKSGSWHTQVFVGFDENGKKIRESFTASTKREAEKMAAEYIVNGMQRKARFTVADAIDGYILAKQNVLAPSTLRGYGILRRNRLQGLMQLDIHEVNSFNVQQAINEDAAKVGAKTIKEGVHLVCAALRLYGIRLVLSVTYPARKPKLKELPTAEQVMNMVRGTDIELPCLLAMWLSLRMSEVRGLQFRDLKGNVLTVCRSNIYFDGSNNVRDMNKTFKSTRRLNIPDHIKSLIEAVPHEKEDEFIVQMEYQTLRSKFYKLLEEYNYHMTFHDLRHLSASVMLMLNIPDKYAMERGGWSTNSTLKSVYQHTFSEERKQVDKKIDDYFNSLLDENEK</sequence>
<keyword evidence="1" id="KW-0233">DNA recombination</keyword>
<gene>
    <name evidence="3" type="ORF">SAMN02910265_02960</name>
</gene>
<dbReference type="OrthoDB" id="9785687at2"/>
<dbReference type="GO" id="GO:0015074">
    <property type="term" value="P:DNA integration"/>
    <property type="evidence" value="ECO:0007669"/>
    <property type="project" value="InterPro"/>
</dbReference>
<dbReference type="InterPro" id="IPR013762">
    <property type="entry name" value="Integrase-like_cat_sf"/>
</dbReference>
<evidence type="ECO:0000259" key="2">
    <source>
        <dbReference type="PROSITE" id="PS51898"/>
    </source>
</evidence>
<dbReference type="Pfam" id="PF00589">
    <property type="entry name" value="Phage_integrase"/>
    <property type="match status" value="1"/>
</dbReference>
<dbReference type="EMBL" id="FNWV01000016">
    <property type="protein sequence ID" value="SEH83733.1"/>
    <property type="molecule type" value="Genomic_DNA"/>
</dbReference>
<evidence type="ECO:0000313" key="3">
    <source>
        <dbReference type="EMBL" id="SEH83733.1"/>
    </source>
</evidence>
<evidence type="ECO:0000313" key="4">
    <source>
        <dbReference type="Proteomes" id="UP000183190"/>
    </source>
</evidence>
<evidence type="ECO:0000256" key="1">
    <source>
        <dbReference type="ARBA" id="ARBA00023172"/>
    </source>
</evidence>
<dbReference type="Gene3D" id="1.10.443.10">
    <property type="entry name" value="Intergrase catalytic core"/>
    <property type="match status" value="1"/>
</dbReference>
<feature type="domain" description="Tyr recombinase" evidence="2">
    <location>
        <begin position="154"/>
        <end position="331"/>
    </location>
</feature>
<name>A0A1H6LER6_RUMFL</name>
<accession>A0A1H6LER6</accession>
<dbReference type="InterPro" id="IPR011010">
    <property type="entry name" value="DNA_brk_join_enz"/>
</dbReference>
<protein>
    <submittedName>
        <fullName evidence="3">Phage integrase family protein</fullName>
    </submittedName>
</protein>
<dbReference type="SUPFAM" id="SSF56349">
    <property type="entry name" value="DNA breaking-rejoining enzymes"/>
    <property type="match status" value="1"/>
</dbReference>
<dbReference type="RefSeq" id="WP_074718770.1">
    <property type="nucleotide sequence ID" value="NZ_FNWV01000016.1"/>
</dbReference>
<proteinExistence type="predicted"/>
<dbReference type="PROSITE" id="PS51898">
    <property type="entry name" value="TYR_RECOMBINASE"/>
    <property type="match status" value="1"/>
</dbReference>
<organism evidence="3 4">
    <name type="scientific">Ruminococcus flavefaciens</name>
    <dbReference type="NCBI Taxonomy" id="1265"/>
    <lineage>
        <taxon>Bacteria</taxon>
        <taxon>Bacillati</taxon>
        <taxon>Bacillota</taxon>
        <taxon>Clostridia</taxon>
        <taxon>Eubacteriales</taxon>
        <taxon>Oscillospiraceae</taxon>
        <taxon>Ruminococcus</taxon>
    </lineage>
</organism>
<dbReference type="Proteomes" id="UP000183190">
    <property type="component" value="Unassembled WGS sequence"/>
</dbReference>
<dbReference type="AlphaFoldDB" id="A0A1H6LER6"/>
<reference evidence="3 4" key="1">
    <citation type="submission" date="2016-10" db="EMBL/GenBank/DDBJ databases">
        <authorList>
            <person name="de Groot N.N."/>
        </authorList>
    </citation>
    <scope>NUCLEOTIDE SEQUENCE [LARGE SCALE GENOMIC DNA]</scope>
    <source>
        <strain evidence="3 4">YAD2003</strain>
    </source>
</reference>
<dbReference type="GO" id="GO:0006310">
    <property type="term" value="P:DNA recombination"/>
    <property type="evidence" value="ECO:0007669"/>
    <property type="project" value="UniProtKB-KW"/>
</dbReference>
<dbReference type="InterPro" id="IPR002104">
    <property type="entry name" value="Integrase_catalytic"/>
</dbReference>